<evidence type="ECO:0000256" key="1">
    <source>
        <dbReference type="ARBA" id="ARBA00001916"/>
    </source>
</evidence>
<accession>T1A623</accession>
<dbReference type="NCBIfam" id="TIGR00212">
    <property type="entry name" value="hemC"/>
    <property type="match status" value="1"/>
</dbReference>
<dbReference type="InterPro" id="IPR022419">
    <property type="entry name" value="Porphobilin_deaminase_cofac_BS"/>
</dbReference>
<gene>
    <name evidence="9" type="ORF">B1B_09075</name>
    <name evidence="8" type="ORF">B2A_08285</name>
</gene>
<dbReference type="Gene3D" id="3.40.190.10">
    <property type="entry name" value="Periplasmic binding protein-like II"/>
    <property type="match status" value="2"/>
</dbReference>
<dbReference type="InterPro" id="IPR000860">
    <property type="entry name" value="HemC"/>
</dbReference>
<dbReference type="InterPro" id="IPR022418">
    <property type="entry name" value="Porphobilinogen_deaminase_C"/>
</dbReference>
<comment type="caution">
    <text evidence="9">The sequence shown here is derived from an EMBL/GenBank/DDBJ whole genome shotgun (WGS) entry which is preliminary data.</text>
</comment>
<proteinExistence type="inferred from homology"/>
<dbReference type="PANTHER" id="PTHR11557:SF0">
    <property type="entry name" value="PORPHOBILINOGEN DEAMINASE"/>
    <property type="match status" value="1"/>
</dbReference>
<dbReference type="FunFam" id="3.40.190.10:FF:000005">
    <property type="entry name" value="Porphobilinogen deaminase"/>
    <property type="match status" value="1"/>
</dbReference>
<evidence type="ECO:0000259" key="7">
    <source>
        <dbReference type="Pfam" id="PF03900"/>
    </source>
</evidence>
<reference evidence="9" key="1">
    <citation type="submission" date="2013-08" db="EMBL/GenBank/DDBJ databases">
        <authorList>
            <person name="Mendez C."/>
            <person name="Richter M."/>
            <person name="Ferrer M."/>
            <person name="Sanchez J."/>
        </authorList>
    </citation>
    <scope>NUCLEOTIDE SEQUENCE</scope>
</reference>
<evidence type="ECO:0000256" key="5">
    <source>
        <dbReference type="ARBA" id="ARBA00023244"/>
    </source>
</evidence>
<dbReference type="PANTHER" id="PTHR11557">
    <property type="entry name" value="PORPHOBILINOGEN DEAMINASE"/>
    <property type="match status" value="1"/>
</dbReference>
<dbReference type="Pfam" id="PF01379">
    <property type="entry name" value="Porphobil_deam"/>
    <property type="match status" value="1"/>
</dbReference>
<dbReference type="AlphaFoldDB" id="T1A623"/>
<keyword evidence="4 9" id="KW-0808">Transferase</keyword>
<evidence type="ECO:0000256" key="2">
    <source>
        <dbReference type="ARBA" id="ARBA00005638"/>
    </source>
</evidence>
<reference evidence="9" key="2">
    <citation type="journal article" date="2014" name="ISME J.">
        <title>Microbial stratification in low pH oxic and suboxic macroscopic growths along an acid mine drainage.</title>
        <authorList>
            <person name="Mendez-Garcia C."/>
            <person name="Mesa V."/>
            <person name="Sprenger R.R."/>
            <person name="Richter M."/>
            <person name="Diez M.S."/>
            <person name="Solano J."/>
            <person name="Bargiela R."/>
            <person name="Golyshina O.V."/>
            <person name="Manteca A."/>
            <person name="Ramos J.L."/>
            <person name="Gallego J.R."/>
            <person name="Llorente I."/>
            <person name="Martins Dos Santos V.A."/>
            <person name="Jensen O.N."/>
            <person name="Pelaez A.I."/>
            <person name="Sanchez J."/>
            <person name="Ferrer M."/>
        </authorList>
    </citation>
    <scope>NUCLEOTIDE SEQUENCE</scope>
</reference>
<dbReference type="PIRSF" id="PIRSF001438">
    <property type="entry name" value="4pyrrol_synth_OHMeBilane_synth"/>
    <property type="match status" value="1"/>
</dbReference>
<dbReference type="SUPFAM" id="SSF54782">
    <property type="entry name" value="Porphobilinogen deaminase (hydroxymethylbilane synthase), C-terminal domain"/>
    <property type="match status" value="1"/>
</dbReference>
<feature type="domain" description="Porphobilinogen deaminase C-terminal" evidence="7">
    <location>
        <begin position="226"/>
        <end position="293"/>
    </location>
</feature>
<dbReference type="EC" id="2.5.1.61" evidence="3"/>
<protein>
    <recommendedName>
        <fullName evidence="3">hydroxymethylbilane synthase</fullName>
        <ecNumber evidence="3">2.5.1.61</ecNumber>
    </recommendedName>
</protein>
<evidence type="ECO:0000313" key="9">
    <source>
        <dbReference type="EMBL" id="EQD56076.1"/>
    </source>
</evidence>
<dbReference type="GO" id="GO:0004418">
    <property type="term" value="F:hydroxymethylbilane synthase activity"/>
    <property type="evidence" value="ECO:0007669"/>
    <property type="project" value="UniProtKB-EC"/>
</dbReference>
<dbReference type="PRINTS" id="PR00151">
    <property type="entry name" value="PORPHBDMNASE"/>
</dbReference>
<sequence>MVLRVATRRSPLAFAQYEEVARRLAALDPALVVEAVALSTRGDEYGDQSLAPIGGKGLFISALEDALCENLADCAVHSLKDVPVSLDPRFVLLAILPRGDPHDCLVGAGPLGALPRGARVGTSSLRRQSQILARRPDVRVEPVRGSVGSRLDRLVRGEFDALVLARAGLERLGSGLIGMGPAQVTDLGTEESVPAIGQGALAIECLRSRAGELRALTALNDPETAACVTAERAFGVDLGVDCTAPVGALARKADDGALTLLAYAGSADGRHSYRDSLSGREPDALGRKLAQRFHEQGIRNIIAQTP</sequence>
<organism evidence="9">
    <name type="scientific">mine drainage metagenome</name>
    <dbReference type="NCBI Taxonomy" id="410659"/>
    <lineage>
        <taxon>unclassified sequences</taxon>
        <taxon>metagenomes</taxon>
        <taxon>ecological metagenomes</taxon>
    </lineage>
</organism>
<evidence type="ECO:0000259" key="6">
    <source>
        <dbReference type="Pfam" id="PF01379"/>
    </source>
</evidence>
<dbReference type="GO" id="GO:0005737">
    <property type="term" value="C:cytoplasm"/>
    <property type="evidence" value="ECO:0007669"/>
    <property type="project" value="TreeGrafter"/>
</dbReference>
<name>T1A623_9ZZZZ</name>
<comment type="cofactor">
    <cofactor evidence="1">
        <name>dipyrromethane</name>
        <dbReference type="ChEBI" id="CHEBI:60342"/>
    </cofactor>
</comment>
<dbReference type="HAMAP" id="MF_00260">
    <property type="entry name" value="Porphobil_deam"/>
    <property type="match status" value="1"/>
</dbReference>
<dbReference type="Pfam" id="PF03900">
    <property type="entry name" value="Porphobil_deamC"/>
    <property type="match status" value="1"/>
</dbReference>
<dbReference type="EMBL" id="AUZZ01005958">
    <property type="protein sequence ID" value="EQD47811.1"/>
    <property type="molecule type" value="Genomic_DNA"/>
</dbReference>
<feature type="domain" description="Porphobilinogen deaminase N-terminal" evidence="6">
    <location>
        <begin position="3"/>
        <end position="208"/>
    </location>
</feature>
<keyword evidence="5" id="KW-0627">Porphyrin biosynthesis</keyword>
<dbReference type="InterPro" id="IPR036803">
    <property type="entry name" value="Porphobilinogen_deaminase_C_sf"/>
</dbReference>
<evidence type="ECO:0000256" key="4">
    <source>
        <dbReference type="ARBA" id="ARBA00022679"/>
    </source>
</evidence>
<dbReference type="InterPro" id="IPR022417">
    <property type="entry name" value="Porphobilin_deaminase_N"/>
</dbReference>
<evidence type="ECO:0000256" key="3">
    <source>
        <dbReference type="ARBA" id="ARBA00012655"/>
    </source>
</evidence>
<dbReference type="GO" id="GO:0006783">
    <property type="term" value="P:heme biosynthetic process"/>
    <property type="evidence" value="ECO:0007669"/>
    <property type="project" value="TreeGrafter"/>
</dbReference>
<dbReference type="Gene3D" id="3.30.160.40">
    <property type="entry name" value="Porphobilinogen deaminase, C-terminal domain"/>
    <property type="match status" value="1"/>
</dbReference>
<dbReference type="EMBL" id="AUZY01005958">
    <property type="protein sequence ID" value="EQD56076.1"/>
    <property type="molecule type" value="Genomic_DNA"/>
</dbReference>
<comment type="similarity">
    <text evidence="2">Belongs to the HMBS family.</text>
</comment>
<dbReference type="SUPFAM" id="SSF53850">
    <property type="entry name" value="Periplasmic binding protein-like II"/>
    <property type="match status" value="1"/>
</dbReference>
<dbReference type="PROSITE" id="PS00533">
    <property type="entry name" value="PORPHOBILINOGEN_DEAM"/>
    <property type="match status" value="1"/>
</dbReference>
<evidence type="ECO:0000313" key="8">
    <source>
        <dbReference type="EMBL" id="EQD47811.1"/>
    </source>
</evidence>